<name>A0ACB8QRH2_9AGAM</name>
<protein>
    <submittedName>
        <fullName evidence="1">Gar1/Naf1 RNA binding region-domain-containing protein</fullName>
    </submittedName>
</protein>
<organism evidence="1 2">
    <name type="scientific">Vararia minispora EC-137</name>
    <dbReference type="NCBI Taxonomy" id="1314806"/>
    <lineage>
        <taxon>Eukaryota</taxon>
        <taxon>Fungi</taxon>
        <taxon>Dikarya</taxon>
        <taxon>Basidiomycota</taxon>
        <taxon>Agaricomycotina</taxon>
        <taxon>Agaricomycetes</taxon>
        <taxon>Russulales</taxon>
        <taxon>Lachnocladiaceae</taxon>
        <taxon>Vararia</taxon>
    </lineage>
</organism>
<keyword evidence="2" id="KW-1185">Reference proteome</keyword>
<reference evidence="1" key="1">
    <citation type="submission" date="2021-02" db="EMBL/GenBank/DDBJ databases">
        <authorList>
            <consortium name="DOE Joint Genome Institute"/>
            <person name="Ahrendt S."/>
            <person name="Looney B.P."/>
            <person name="Miyauchi S."/>
            <person name="Morin E."/>
            <person name="Drula E."/>
            <person name="Courty P.E."/>
            <person name="Chicoki N."/>
            <person name="Fauchery L."/>
            <person name="Kohler A."/>
            <person name="Kuo A."/>
            <person name="Labutti K."/>
            <person name="Pangilinan J."/>
            <person name="Lipzen A."/>
            <person name="Riley R."/>
            <person name="Andreopoulos W."/>
            <person name="He G."/>
            <person name="Johnson J."/>
            <person name="Barry K.W."/>
            <person name="Grigoriev I.V."/>
            <person name="Nagy L."/>
            <person name="Hibbett D."/>
            <person name="Henrissat B."/>
            <person name="Matheny P.B."/>
            <person name="Labbe J."/>
            <person name="Martin F."/>
        </authorList>
    </citation>
    <scope>NUCLEOTIDE SEQUENCE</scope>
    <source>
        <strain evidence="1">EC-137</strain>
    </source>
</reference>
<evidence type="ECO:0000313" key="1">
    <source>
        <dbReference type="EMBL" id="KAI0033966.1"/>
    </source>
</evidence>
<proteinExistence type="predicted"/>
<accession>A0ACB8QRH2</accession>
<comment type="caution">
    <text evidence="1">The sequence shown here is derived from an EMBL/GenBank/DDBJ whole genome shotgun (WGS) entry which is preliminary data.</text>
</comment>
<gene>
    <name evidence="1" type="ORF">K488DRAFT_84409</name>
</gene>
<dbReference type="Proteomes" id="UP000814128">
    <property type="component" value="Unassembled WGS sequence"/>
</dbReference>
<reference evidence="1" key="2">
    <citation type="journal article" date="2022" name="New Phytol.">
        <title>Evolutionary transition to the ectomycorrhizal habit in the genomes of a hyperdiverse lineage of mushroom-forming fungi.</title>
        <authorList>
            <person name="Looney B."/>
            <person name="Miyauchi S."/>
            <person name="Morin E."/>
            <person name="Drula E."/>
            <person name="Courty P.E."/>
            <person name="Kohler A."/>
            <person name="Kuo A."/>
            <person name="LaButti K."/>
            <person name="Pangilinan J."/>
            <person name="Lipzen A."/>
            <person name="Riley R."/>
            <person name="Andreopoulos W."/>
            <person name="He G."/>
            <person name="Johnson J."/>
            <person name="Nolan M."/>
            <person name="Tritt A."/>
            <person name="Barry K.W."/>
            <person name="Grigoriev I.V."/>
            <person name="Nagy L.G."/>
            <person name="Hibbett D."/>
            <person name="Henrissat B."/>
            <person name="Matheny P.B."/>
            <person name="Labbe J."/>
            <person name="Martin F.M."/>
        </authorList>
    </citation>
    <scope>NUCLEOTIDE SEQUENCE</scope>
    <source>
        <strain evidence="1">EC-137</strain>
    </source>
</reference>
<dbReference type="EMBL" id="MU273508">
    <property type="protein sequence ID" value="KAI0033966.1"/>
    <property type="molecule type" value="Genomic_DNA"/>
</dbReference>
<sequence length="498" mass="54073">MDTSSSGYASVPSDSSFKVPALLPQDLSIIQDIIGPLPSQTPILHTAKTESLNDDSIASSSDDESASDEDSENEVKAEILDGLEYCPSERPLKSEGPAEPSPDSSDSDSSVEDEIPFRRGNQPPVGLMMDADEDEDGESGVPTASAVLTKNEVVEVDFNVPEIDEVSADEELERVGYVMSVVNNVVIVRGTAAESLGRMSEKALDADTLLVFEDRKVLGYVYETFGPTSQPFYQVRFGEKYPLSLERVSVGRPVFYLPRYGKFVFVSELRRLKGSDASNVHDEEPAEYELEFSDDEEEAAHRARMKQQRQGSQAPSSSSRYSTPIPSQMRDSDMAAEEPYGSNPYDAHGIYDDLGAGPSRAAPLPYDDPYSDSFGIGSPIASASGSPPRFDDQPQHQPWSLGTFQQPPQPPPQTAFGSDMGFGGQGFVPPHINPRFMMNPQFAAQMGLSMGWMQQQQQQQQSMPLQFGANGQQGWNGSGQGYGHVQQRPPGGSGGDAL</sequence>
<evidence type="ECO:0000313" key="2">
    <source>
        <dbReference type="Proteomes" id="UP000814128"/>
    </source>
</evidence>